<sequence>MTARKPLVLDTNNRVAELPAGDTVIGVPLKLAVGTSAGVFNIALTSTYAMAIGLRAGGTFNVQATT</sequence>
<proteinExistence type="predicted"/>
<name>A0A270NM54_STEMA</name>
<organism evidence="1 2">
    <name type="scientific">Stenotrophomonas maltophilia</name>
    <name type="common">Pseudomonas maltophilia</name>
    <name type="synonym">Xanthomonas maltophilia</name>
    <dbReference type="NCBI Taxonomy" id="40324"/>
    <lineage>
        <taxon>Bacteria</taxon>
        <taxon>Pseudomonadati</taxon>
        <taxon>Pseudomonadota</taxon>
        <taxon>Gammaproteobacteria</taxon>
        <taxon>Lysobacterales</taxon>
        <taxon>Lysobacteraceae</taxon>
        <taxon>Stenotrophomonas</taxon>
        <taxon>Stenotrophomonas maltophilia group</taxon>
    </lineage>
</organism>
<dbReference type="EMBL" id="NJGC01000004">
    <property type="protein sequence ID" value="PAM73151.1"/>
    <property type="molecule type" value="Genomic_DNA"/>
</dbReference>
<reference evidence="1 2" key="1">
    <citation type="submission" date="2017-06" db="EMBL/GenBank/DDBJ databases">
        <title>Genome sequencing and assembly of Stenotrophomonas maltophilia DF07.</title>
        <authorList>
            <person name="Iyer R."/>
        </authorList>
    </citation>
    <scope>NUCLEOTIDE SEQUENCE [LARGE SCALE GENOMIC DNA]</scope>
    <source>
        <strain evidence="1 2">DF07</strain>
    </source>
</reference>
<evidence type="ECO:0000313" key="1">
    <source>
        <dbReference type="EMBL" id="PAM73151.1"/>
    </source>
</evidence>
<dbReference type="AlphaFoldDB" id="A0A270NM54"/>
<evidence type="ECO:0000313" key="2">
    <source>
        <dbReference type="Proteomes" id="UP000216433"/>
    </source>
</evidence>
<accession>A0A270NM54</accession>
<dbReference type="Proteomes" id="UP000216433">
    <property type="component" value="Unassembled WGS sequence"/>
</dbReference>
<comment type="caution">
    <text evidence="1">The sequence shown here is derived from an EMBL/GenBank/DDBJ whole genome shotgun (WGS) entry which is preliminary data.</text>
</comment>
<gene>
    <name evidence="1" type="ORF">CEK00_04705</name>
</gene>
<dbReference type="RefSeq" id="WP_095377390.1">
    <property type="nucleotide sequence ID" value="NZ_NJGC01000004.1"/>
</dbReference>
<protein>
    <submittedName>
        <fullName evidence="1">Uncharacterized protein</fullName>
    </submittedName>
</protein>